<evidence type="ECO:0000256" key="19">
    <source>
        <dbReference type="PIRSR" id="PIRSR006268-2"/>
    </source>
</evidence>
<keyword evidence="11 18" id="KW-0460">Magnesium</keyword>
<dbReference type="Pfam" id="PF02424">
    <property type="entry name" value="ApbE"/>
    <property type="match status" value="1"/>
</dbReference>
<comment type="similarity">
    <text evidence="1 18">Belongs to the ApbE family.</text>
</comment>
<keyword evidence="14 20" id="KW-0449">Lipoprotein</keyword>
<feature type="binding site" evidence="19">
    <location>
        <position position="143"/>
    </location>
    <ligand>
        <name>Mg(2+)</name>
        <dbReference type="ChEBI" id="CHEBI:18420"/>
    </ligand>
</feature>
<dbReference type="PIRSF" id="PIRSF006268">
    <property type="entry name" value="ApbE"/>
    <property type="match status" value="1"/>
</dbReference>
<accession>A0A1Y0I839</accession>
<name>A0A1Y0I839_9GAMM</name>
<reference evidence="20 21" key="1">
    <citation type="submission" date="2017-05" db="EMBL/GenBank/DDBJ databases">
        <title>Genomic insights into alkan degradation activity of Oleiphilus messinensis.</title>
        <authorList>
            <person name="Kozyavkin S.A."/>
            <person name="Slesarev A.I."/>
            <person name="Golyshin P.N."/>
            <person name="Korzhenkov A."/>
            <person name="Golyshina O.N."/>
            <person name="Toshchakov S.V."/>
        </authorList>
    </citation>
    <scope>NUCLEOTIDE SEQUENCE [LARGE SCALE GENOMIC DNA]</scope>
    <source>
        <strain evidence="20 21">ME102</strain>
    </source>
</reference>
<comment type="cofactor">
    <cofactor evidence="19">
        <name>Mg(2+)</name>
        <dbReference type="ChEBI" id="CHEBI:18420"/>
    </cofactor>
    <cofactor evidence="19">
        <name>Mn(2+)</name>
        <dbReference type="ChEBI" id="CHEBI:29035"/>
    </cofactor>
    <text evidence="19">Magnesium. Can also use manganese.</text>
</comment>
<dbReference type="GO" id="GO:0016740">
    <property type="term" value="F:transferase activity"/>
    <property type="evidence" value="ECO:0007669"/>
    <property type="project" value="UniProtKB-UniRule"/>
</dbReference>
<dbReference type="PANTHER" id="PTHR30040:SF2">
    <property type="entry name" value="FAD:PROTEIN FMN TRANSFERASE"/>
    <property type="match status" value="1"/>
</dbReference>
<feature type="binding site" evidence="19">
    <location>
        <position position="260"/>
    </location>
    <ligand>
        <name>Mg(2+)</name>
        <dbReference type="ChEBI" id="CHEBI:18420"/>
    </ligand>
</feature>
<evidence type="ECO:0000256" key="1">
    <source>
        <dbReference type="ARBA" id="ARBA00008282"/>
    </source>
</evidence>
<comment type="subcellular location">
    <subcellularLocation>
        <location evidence="17">Cell inner membrane</location>
        <topology evidence="17">Lipid-anchor</topology>
        <orientation evidence="17">Periplasmic side</orientation>
    </subcellularLocation>
</comment>
<keyword evidence="4" id="KW-1003">Cell membrane</keyword>
<dbReference type="InterPro" id="IPR024932">
    <property type="entry name" value="ApbE"/>
</dbReference>
<organism evidence="20 21">
    <name type="scientific">Oleiphilus messinensis</name>
    <dbReference type="NCBI Taxonomy" id="141451"/>
    <lineage>
        <taxon>Bacteria</taxon>
        <taxon>Pseudomonadati</taxon>
        <taxon>Pseudomonadota</taxon>
        <taxon>Gammaproteobacteria</taxon>
        <taxon>Oceanospirillales</taxon>
        <taxon>Oleiphilaceae</taxon>
        <taxon>Oleiphilus</taxon>
    </lineage>
</organism>
<comment type="catalytic activity">
    <reaction evidence="16 18">
        <text>L-threonyl-[protein] + FAD = FMN-L-threonyl-[protein] + AMP + H(+)</text>
        <dbReference type="Rhea" id="RHEA:36847"/>
        <dbReference type="Rhea" id="RHEA-COMP:11060"/>
        <dbReference type="Rhea" id="RHEA-COMP:11061"/>
        <dbReference type="ChEBI" id="CHEBI:15378"/>
        <dbReference type="ChEBI" id="CHEBI:30013"/>
        <dbReference type="ChEBI" id="CHEBI:57692"/>
        <dbReference type="ChEBI" id="CHEBI:74257"/>
        <dbReference type="ChEBI" id="CHEBI:456215"/>
        <dbReference type="EC" id="2.7.1.180"/>
    </reaction>
</comment>
<evidence type="ECO:0000256" key="12">
    <source>
        <dbReference type="ARBA" id="ARBA00023136"/>
    </source>
</evidence>
<keyword evidence="6 18" id="KW-0285">Flavoprotein</keyword>
<dbReference type="KEGG" id="ome:OLMES_2612"/>
<evidence type="ECO:0000256" key="9">
    <source>
        <dbReference type="ARBA" id="ARBA00022729"/>
    </source>
</evidence>
<keyword evidence="8 18" id="KW-0479">Metal-binding</keyword>
<evidence type="ECO:0000313" key="20">
    <source>
        <dbReference type="EMBL" id="ARU56662.1"/>
    </source>
</evidence>
<keyword evidence="21" id="KW-1185">Reference proteome</keyword>
<evidence type="ECO:0000256" key="8">
    <source>
        <dbReference type="ARBA" id="ARBA00022723"/>
    </source>
</evidence>
<evidence type="ECO:0000256" key="3">
    <source>
        <dbReference type="ARBA" id="ARBA00016337"/>
    </source>
</evidence>
<evidence type="ECO:0000256" key="11">
    <source>
        <dbReference type="ARBA" id="ARBA00022842"/>
    </source>
</evidence>
<dbReference type="InterPro" id="IPR003374">
    <property type="entry name" value="ApbE-like_sf"/>
</dbReference>
<proteinExistence type="inferred from homology"/>
<keyword evidence="12" id="KW-0472">Membrane</keyword>
<dbReference type="AlphaFoldDB" id="A0A1Y0I839"/>
<dbReference type="GO" id="GO:0005886">
    <property type="term" value="C:plasma membrane"/>
    <property type="evidence" value="ECO:0007669"/>
    <property type="project" value="UniProtKB-SubCell"/>
</dbReference>
<evidence type="ECO:0000256" key="10">
    <source>
        <dbReference type="ARBA" id="ARBA00022827"/>
    </source>
</evidence>
<evidence type="ECO:0000256" key="15">
    <source>
        <dbReference type="ARBA" id="ARBA00031306"/>
    </source>
</evidence>
<protein>
    <recommendedName>
        <fullName evidence="3 18">FAD:protein FMN transferase</fullName>
        <ecNumber evidence="2 18">2.7.1.180</ecNumber>
    </recommendedName>
    <alternativeName>
        <fullName evidence="15 18">Flavin transferase</fullName>
    </alternativeName>
</protein>
<evidence type="ECO:0000313" key="21">
    <source>
        <dbReference type="Proteomes" id="UP000196027"/>
    </source>
</evidence>
<dbReference type="SUPFAM" id="SSF143631">
    <property type="entry name" value="ApbE-like"/>
    <property type="match status" value="1"/>
</dbReference>
<dbReference type="Gene3D" id="3.10.520.10">
    <property type="entry name" value="ApbE-like domains"/>
    <property type="match status" value="1"/>
</dbReference>
<evidence type="ECO:0000256" key="16">
    <source>
        <dbReference type="ARBA" id="ARBA00048540"/>
    </source>
</evidence>
<dbReference type="EC" id="2.7.1.180" evidence="2 18"/>
<evidence type="ECO:0000256" key="2">
    <source>
        <dbReference type="ARBA" id="ARBA00011955"/>
    </source>
</evidence>
<evidence type="ECO:0000256" key="6">
    <source>
        <dbReference type="ARBA" id="ARBA00022630"/>
    </source>
</evidence>
<dbReference type="EMBL" id="CP021425">
    <property type="protein sequence ID" value="ARU56662.1"/>
    <property type="molecule type" value="Genomic_DNA"/>
</dbReference>
<dbReference type="Proteomes" id="UP000196027">
    <property type="component" value="Chromosome"/>
</dbReference>
<feature type="binding site" evidence="19">
    <location>
        <position position="256"/>
    </location>
    <ligand>
        <name>Mg(2+)</name>
        <dbReference type="ChEBI" id="CHEBI:18420"/>
    </ligand>
</feature>
<keyword evidence="9" id="KW-0732">Signal</keyword>
<dbReference type="GO" id="GO:0046872">
    <property type="term" value="F:metal ion binding"/>
    <property type="evidence" value="ECO:0007669"/>
    <property type="project" value="UniProtKB-UniRule"/>
</dbReference>
<evidence type="ECO:0000256" key="17">
    <source>
        <dbReference type="ARBA" id="ARBA00060485"/>
    </source>
</evidence>
<gene>
    <name evidence="20" type="ORF">OLMES_2612</name>
</gene>
<dbReference type="FunFam" id="3.10.520.10:FF:000001">
    <property type="entry name" value="FAD:protein FMN transferase"/>
    <property type="match status" value="1"/>
</dbReference>
<keyword evidence="5" id="KW-0997">Cell inner membrane</keyword>
<sequence>MGTSYSVKIVADNPSPDYLENIKVEAIAAMTTVDSLMSTYKNDSELSKLNRWPIQTPFKVDPLTFDVLSMAQDISQRSTGSFDVTVGPVVNLWGFGPEGRPEKVPSRQEIELAEARVGYQYFKLERETRNVVKEKNVYIDLSAIAKGYAVDKVAESLEKTGVRNYLVEIGGELRASGVKPGGSPWVLAVEKPVLDRDAFKKLSINGQGLATSGDYRNYFEENGVRYSHTIDPKTGQPVQHRLASVTVIAATCAEADALATTLLVMGEITGYEFAAAEGIAAYFIYRDREKFSEKMTGNFSRYILQ</sequence>
<keyword evidence="10 18" id="KW-0274">FAD</keyword>
<evidence type="ECO:0000256" key="7">
    <source>
        <dbReference type="ARBA" id="ARBA00022679"/>
    </source>
</evidence>
<evidence type="ECO:0000256" key="14">
    <source>
        <dbReference type="ARBA" id="ARBA00023288"/>
    </source>
</evidence>
<evidence type="ECO:0000256" key="18">
    <source>
        <dbReference type="PIRNR" id="PIRNR006268"/>
    </source>
</evidence>
<evidence type="ECO:0000256" key="13">
    <source>
        <dbReference type="ARBA" id="ARBA00023139"/>
    </source>
</evidence>
<dbReference type="PANTHER" id="PTHR30040">
    <property type="entry name" value="THIAMINE BIOSYNTHESIS LIPOPROTEIN APBE"/>
    <property type="match status" value="1"/>
</dbReference>
<keyword evidence="7 18" id="KW-0808">Transferase</keyword>
<evidence type="ECO:0000256" key="5">
    <source>
        <dbReference type="ARBA" id="ARBA00022519"/>
    </source>
</evidence>
<evidence type="ECO:0000256" key="4">
    <source>
        <dbReference type="ARBA" id="ARBA00022475"/>
    </source>
</evidence>
<keyword evidence="13" id="KW-0564">Palmitate</keyword>